<reference evidence="4 5" key="1">
    <citation type="submission" date="2021-01" db="EMBL/GenBank/DDBJ databases">
        <title>Chryseolinea sp. Jin1 Genome sequencing and assembly.</title>
        <authorList>
            <person name="Kim I."/>
        </authorList>
    </citation>
    <scope>NUCLEOTIDE SEQUENCE [LARGE SCALE GENOMIC DNA]</scope>
    <source>
        <strain evidence="4 5">Jin1</strain>
    </source>
</reference>
<feature type="domain" description="HTH LytTR-type" evidence="3">
    <location>
        <begin position="148"/>
        <end position="255"/>
    </location>
</feature>
<dbReference type="PROSITE" id="PS50930">
    <property type="entry name" value="HTH_LYTTR"/>
    <property type="match status" value="1"/>
</dbReference>
<keyword evidence="1" id="KW-0597">Phosphoprotein</keyword>
<dbReference type="PANTHER" id="PTHR37299">
    <property type="entry name" value="TRANSCRIPTIONAL REGULATOR-RELATED"/>
    <property type="match status" value="1"/>
</dbReference>
<dbReference type="RefSeq" id="WP_202013423.1">
    <property type="nucleotide sequence ID" value="NZ_JAERRB010000008.1"/>
</dbReference>
<dbReference type="PANTHER" id="PTHR37299:SF1">
    <property type="entry name" value="STAGE 0 SPORULATION PROTEIN A HOMOLOG"/>
    <property type="match status" value="1"/>
</dbReference>
<dbReference type="InterPro" id="IPR007492">
    <property type="entry name" value="LytTR_DNA-bd_dom"/>
</dbReference>
<dbReference type="PROSITE" id="PS50110">
    <property type="entry name" value="RESPONSE_REGULATORY"/>
    <property type="match status" value="1"/>
</dbReference>
<dbReference type="InterPro" id="IPR046947">
    <property type="entry name" value="LytR-like"/>
</dbReference>
<dbReference type="Pfam" id="PF04397">
    <property type="entry name" value="LytTR"/>
    <property type="match status" value="1"/>
</dbReference>
<sequence>MNILIIEDEPLAAQRLETLVKTIVPEAVVLRKIDTVKNAVAWIKGNATPDLIFMDIQLADGISFQIFEQCEVHSPVIFTTAYDEYALKAFKVNSIDYILKPVDKDELTAALTKFKKLAKTEPAPQSKNALENIEQAIAMLTKKYKTRFVIKVGEHLRSVEVGDILFFLSLEKTTFGHMRDGRKNILDFTLDQLEGMLDPQRFFRINRKYIVSAEALVDMISHTNSRLKLVLKNSDDNDIIVARERVQEFKDWLDR</sequence>
<evidence type="ECO:0000313" key="5">
    <source>
        <dbReference type="Proteomes" id="UP000613030"/>
    </source>
</evidence>
<organism evidence="4 5">
    <name type="scientific">Chryseolinea lacunae</name>
    <dbReference type="NCBI Taxonomy" id="2801331"/>
    <lineage>
        <taxon>Bacteria</taxon>
        <taxon>Pseudomonadati</taxon>
        <taxon>Bacteroidota</taxon>
        <taxon>Cytophagia</taxon>
        <taxon>Cytophagales</taxon>
        <taxon>Fulvivirgaceae</taxon>
        <taxon>Chryseolinea</taxon>
    </lineage>
</organism>
<evidence type="ECO:0000259" key="2">
    <source>
        <dbReference type="PROSITE" id="PS50110"/>
    </source>
</evidence>
<feature type="modified residue" description="4-aspartylphosphate" evidence="1">
    <location>
        <position position="55"/>
    </location>
</feature>
<protein>
    <submittedName>
        <fullName evidence="4">Response regulator transcription factor</fullName>
    </submittedName>
</protein>
<dbReference type="InterPro" id="IPR001789">
    <property type="entry name" value="Sig_transdc_resp-reg_receiver"/>
</dbReference>
<comment type="caution">
    <text evidence="4">The sequence shown here is derived from an EMBL/GenBank/DDBJ whole genome shotgun (WGS) entry which is preliminary data.</text>
</comment>
<feature type="domain" description="Response regulatory" evidence="2">
    <location>
        <begin position="2"/>
        <end position="115"/>
    </location>
</feature>
<proteinExistence type="predicted"/>
<evidence type="ECO:0000256" key="1">
    <source>
        <dbReference type="PROSITE-ProRule" id="PRU00169"/>
    </source>
</evidence>
<name>A0ABS1KWX2_9BACT</name>
<dbReference type="Gene3D" id="3.40.50.2300">
    <property type="match status" value="1"/>
</dbReference>
<dbReference type="SUPFAM" id="SSF52172">
    <property type="entry name" value="CheY-like"/>
    <property type="match status" value="1"/>
</dbReference>
<dbReference type="SMART" id="SM00448">
    <property type="entry name" value="REC"/>
    <property type="match status" value="1"/>
</dbReference>
<dbReference type="Gene3D" id="2.40.50.1020">
    <property type="entry name" value="LytTr DNA-binding domain"/>
    <property type="match status" value="1"/>
</dbReference>
<keyword evidence="5" id="KW-1185">Reference proteome</keyword>
<evidence type="ECO:0000259" key="3">
    <source>
        <dbReference type="PROSITE" id="PS50930"/>
    </source>
</evidence>
<gene>
    <name evidence="4" type="ORF">JI741_21740</name>
</gene>
<dbReference type="EMBL" id="JAERRB010000008">
    <property type="protein sequence ID" value="MBL0743869.1"/>
    <property type="molecule type" value="Genomic_DNA"/>
</dbReference>
<dbReference type="Pfam" id="PF00072">
    <property type="entry name" value="Response_reg"/>
    <property type="match status" value="1"/>
</dbReference>
<accession>A0ABS1KWX2</accession>
<dbReference type="InterPro" id="IPR011006">
    <property type="entry name" value="CheY-like_superfamily"/>
</dbReference>
<dbReference type="Proteomes" id="UP000613030">
    <property type="component" value="Unassembled WGS sequence"/>
</dbReference>
<dbReference type="SMART" id="SM00850">
    <property type="entry name" value="LytTR"/>
    <property type="match status" value="1"/>
</dbReference>
<evidence type="ECO:0000313" key="4">
    <source>
        <dbReference type="EMBL" id="MBL0743869.1"/>
    </source>
</evidence>